<evidence type="ECO:0000256" key="3">
    <source>
        <dbReference type="SAM" id="MobiDB-lite"/>
    </source>
</evidence>
<sequence>MENCEGVPPFSQTNSSLLLDEPPEKMPRGEGPKLELRFLISFKAYFSLRPNPFPLHLWPDPNALNPSLPMVLKPVPPCPAPALVPRPSIPARLSCLLMTGAPLLYSVKISISDSCGPERVLVLDGDMGSIMEILTNVLNRNNREDGVDLRLLVHQSQAGCVIGRGGYKIKELREQSNLRTLKVYQMLCPGSTDRVIQLVGEVDKVINCLQSIAELLEVFFY</sequence>
<dbReference type="Pfam" id="PF00013">
    <property type="entry name" value="KH_1"/>
    <property type="match status" value="1"/>
</dbReference>
<keyword evidence="6" id="KW-1185">Reference proteome</keyword>
<dbReference type="OrthoDB" id="442947at2759"/>
<organism evidence="5 6">
    <name type="scientific">Protopolystoma xenopodis</name>
    <dbReference type="NCBI Taxonomy" id="117903"/>
    <lineage>
        <taxon>Eukaryota</taxon>
        <taxon>Metazoa</taxon>
        <taxon>Spiralia</taxon>
        <taxon>Lophotrochozoa</taxon>
        <taxon>Platyhelminthes</taxon>
        <taxon>Monogenea</taxon>
        <taxon>Polyopisthocotylea</taxon>
        <taxon>Polystomatidea</taxon>
        <taxon>Polystomatidae</taxon>
        <taxon>Protopolystoma</taxon>
    </lineage>
</organism>
<dbReference type="InterPro" id="IPR036612">
    <property type="entry name" value="KH_dom_type_1_sf"/>
</dbReference>
<accession>A0A3S4ZDT5</accession>
<evidence type="ECO:0000313" key="5">
    <source>
        <dbReference type="EMBL" id="VEL08948.1"/>
    </source>
</evidence>
<dbReference type="PANTHER" id="PTHR10288">
    <property type="entry name" value="KH DOMAIN CONTAINING RNA BINDING PROTEIN"/>
    <property type="match status" value="1"/>
</dbReference>
<dbReference type="EMBL" id="CAAALY010005123">
    <property type="protein sequence ID" value="VEL08948.1"/>
    <property type="molecule type" value="Genomic_DNA"/>
</dbReference>
<protein>
    <recommendedName>
        <fullName evidence="4">K Homology domain-containing protein</fullName>
    </recommendedName>
</protein>
<dbReference type="InterPro" id="IPR004087">
    <property type="entry name" value="KH_dom"/>
</dbReference>
<dbReference type="SUPFAM" id="SSF54791">
    <property type="entry name" value="Eukaryotic type KH-domain (KH-domain type I)"/>
    <property type="match status" value="1"/>
</dbReference>
<dbReference type="SMART" id="SM00322">
    <property type="entry name" value="KH"/>
    <property type="match status" value="1"/>
</dbReference>
<keyword evidence="2" id="KW-0694">RNA-binding</keyword>
<keyword evidence="1" id="KW-0677">Repeat</keyword>
<evidence type="ECO:0000256" key="2">
    <source>
        <dbReference type="PROSITE-ProRule" id="PRU00117"/>
    </source>
</evidence>
<evidence type="ECO:0000256" key="1">
    <source>
        <dbReference type="ARBA" id="ARBA00022737"/>
    </source>
</evidence>
<dbReference type="Gene3D" id="3.30.1370.10">
    <property type="entry name" value="K Homology domain, type 1"/>
    <property type="match status" value="1"/>
</dbReference>
<dbReference type="Proteomes" id="UP000784294">
    <property type="component" value="Unassembled WGS sequence"/>
</dbReference>
<reference evidence="5" key="1">
    <citation type="submission" date="2018-11" db="EMBL/GenBank/DDBJ databases">
        <authorList>
            <consortium name="Pathogen Informatics"/>
        </authorList>
    </citation>
    <scope>NUCLEOTIDE SEQUENCE</scope>
</reference>
<proteinExistence type="predicted"/>
<name>A0A3S4ZDT5_9PLAT</name>
<dbReference type="AlphaFoldDB" id="A0A3S4ZDT5"/>
<evidence type="ECO:0000313" key="6">
    <source>
        <dbReference type="Proteomes" id="UP000784294"/>
    </source>
</evidence>
<dbReference type="GO" id="GO:0003723">
    <property type="term" value="F:RNA binding"/>
    <property type="evidence" value="ECO:0007669"/>
    <property type="project" value="UniProtKB-UniRule"/>
</dbReference>
<dbReference type="InterPro" id="IPR004088">
    <property type="entry name" value="KH_dom_type_1"/>
</dbReference>
<feature type="region of interest" description="Disordered" evidence="3">
    <location>
        <begin position="1"/>
        <end position="30"/>
    </location>
</feature>
<dbReference type="CDD" id="cd22433">
    <property type="entry name" value="KH-I_HNRNPK_rpt2"/>
    <property type="match status" value="1"/>
</dbReference>
<evidence type="ECO:0000259" key="4">
    <source>
        <dbReference type="SMART" id="SM00322"/>
    </source>
</evidence>
<feature type="domain" description="K Homology" evidence="4">
    <location>
        <begin position="145"/>
        <end position="217"/>
    </location>
</feature>
<dbReference type="PROSITE" id="PS50084">
    <property type="entry name" value="KH_TYPE_1"/>
    <property type="match status" value="1"/>
</dbReference>
<comment type="caution">
    <text evidence="5">The sequence shown here is derived from an EMBL/GenBank/DDBJ whole genome shotgun (WGS) entry which is preliminary data.</text>
</comment>
<gene>
    <name evidence="5" type="ORF">PXEA_LOCUS2388</name>
</gene>